<evidence type="ECO:0000256" key="6">
    <source>
        <dbReference type="SAM" id="MobiDB-lite"/>
    </source>
</evidence>
<dbReference type="AlphaFoldDB" id="A0A427YRY8"/>
<dbReference type="Pfam" id="PF02144">
    <property type="entry name" value="Rad1"/>
    <property type="match status" value="1"/>
</dbReference>
<evidence type="ECO:0000256" key="1">
    <source>
        <dbReference type="ARBA" id="ARBA00004123"/>
    </source>
</evidence>
<dbReference type="EMBL" id="RSCD01000003">
    <property type="protein sequence ID" value="RSH93832.1"/>
    <property type="molecule type" value="Genomic_DNA"/>
</dbReference>
<gene>
    <name evidence="7" type="primary">RAD1</name>
    <name evidence="7" type="ORF">EHS25_006481</name>
</gene>
<comment type="subcellular location">
    <subcellularLocation>
        <location evidence="1">Nucleus</location>
    </subcellularLocation>
</comment>
<protein>
    <submittedName>
        <fullName evidence="7">SsDNA endodeoxyribonuclease</fullName>
    </submittedName>
</protein>
<evidence type="ECO:0000256" key="5">
    <source>
        <dbReference type="ARBA" id="ARBA00023242"/>
    </source>
</evidence>
<comment type="caution">
    <text evidence="7">The sequence shown here is derived from an EMBL/GenBank/DDBJ whole genome shotgun (WGS) entry which is preliminary data.</text>
</comment>
<sequence>MPDSPDPFTAGAPVPREVLRAETNDVRPFARLLRGIGLKHNAVMSISEAGFEVAVEEVRTLGAIAFIPTNLFTSWTFHPPSEPAIFELSLDALLQCLNIFGNAGSSGAGAGSQTSIGRTRRRWAGEGEDGNDDDDAGTGRGAGKGKRTGMVMSWEGHGEPLRMTLHDEGKGPITTCELNTYVPEELMNQAFDHDQRVLYLIMKSEWFRDALLDLPPTSTRITLVATPATNDVDQIQGGSATVSSNNRRANRTKVGSFSIQAEGDFGSTELPLVTLRPPQSRVAPEYQDRAHGRELGLPLRADHDARGDKVGLGEHQGILEFKMHALEEIDGDEDDE</sequence>
<dbReference type="GO" id="GO:0000077">
    <property type="term" value="P:DNA damage checkpoint signaling"/>
    <property type="evidence" value="ECO:0007669"/>
    <property type="project" value="InterPro"/>
</dbReference>
<evidence type="ECO:0000256" key="2">
    <source>
        <dbReference type="ARBA" id="ARBA00010991"/>
    </source>
</evidence>
<evidence type="ECO:0000313" key="8">
    <source>
        <dbReference type="Proteomes" id="UP000279259"/>
    </source>
</evidence>
<reference evidence="7 8" key="1">
    <citation type="submission" date="2018-11" db="EMBL/GenBank/DDBJ databases">
        <title>Genome sequence of Saitozyma podzolica DSM 27192.</title>
        <authorList>
            <person name="Aliyu H."/>
            <person name="Gorte O."/>
            <person name="Ochsenreither K."/>
        </authorList>
    </citation>
    <scope>NUCLEOTIDE SEQUENCE [LARGE SCALE GENOMIC DNA]</scope>
    <source>
        <strain evidence="7 8">DSM 27192</strain>
    </source>
</reference>
<dbReference type="PANTHER" id="PTHR10870">
    <property type="entry name" value="CELL CYCLE CHECKPOINT PROTEIN RAD1"/>
    <property type="match status" value="1"/>
</dbReference>
<evidence type="ECO:0000256" key="3">
    <source>
        <dbReference type="ARBA" id="ARBA00022763"/>
    </source>
</evidence>
<organism evidence="7 8">
    <name type="scientific">Saitozyma podzolica</name>
    <dbReference type="NCBI Taxonomy" id="1890683"/>
    <lineage>
        <taxon>Eukaryota</taxon>
        <taxon>Fungi</taxon>
        <taxon>Dikarya</taxon>
        <taxon>Basidiomycota</taxon>
        <taxon>Agaricomycotina</taxon>
        <taxon>Tremellomycetes</taxon>
        <taxon>Tremellales</taxon>
        <taxon>Trimorphomycetaceae</taxon>
        <taxon>Saitozyma</taxon>
    </lineage>
</organism>
<keyword evidence="8" id="KW-1185">Reference proteome</keyword>
<accession>A0A427YRY8</accession>
<dbReference type="OrthoDB" id="337581at2759"/>
<feature type="region of interest" description="Disordered" evidence="6">
    <location>
        <begin position="106"/>
        <end position="150"/>
    </location>
</feature>
<dbReference type="STRING" id="1890683.A0A427YRY8"/>
<keyword evidence="4" id="KW-0234">DNA repair</keyword>
<evidence type="ECO:0000256" key="4">
    <source>
        <dbReference type="ARBA" id="ARBA00023204"/>
    </source>
</evidence>
<keyword evidence="3" id="KW-0227">DNA damage</keyword>
<dbReference type="PRINTS" id="PR01245">
    <property type="entry name" value="RAD1REC1"/>
</dbReference>
<dbReference type="GO" id="GO:0030896">
    <property type="term" value="C:checkpoint clamp complex"/>
    <property type="evidence" value="ECO:0007669"/>
    <property type="project" value="TreeGrafter"/>
</dbReference>
<dbReference type="GO" id="GO:0006281">
    <property type="term" value="P:DNA repair"/>
    <property type="evidence" value="ECO:0007669"/>
    <property type="project" value="UniProtKB-KW"/>
</dbReference>
<proteinExistence type="inferred from homology"/>
<dbReference type="InterPro" id="IPR003021">
    <property type="entry name" value="Rad1_Rec1_Rad17"/>
</dbReference>
<dbReference type="PANTHER" id="PTHR10870:SF0">
    <property type="entry name" value="CELL CYCLE CHECKPOINT PROTEIN RAD1"/>
    <property type="match status" value="1"/>
</dbReference>
<comment type="similarity">
    <text evidence="2">Belongs to the rad1 family.</text>
</comment>
<feature type="compositionally biased region" description="Acidic residues" evidence="6">
    <location>
        <begin position="126"/>
        <end position="136"/>
    </location>
</feature>
<dbReference type="Gene3D" id="3.70.10.10">
    <property type="match status" value="1"/>
</dbReference>
<keyword evidence="5" id="KW-0539">Nucleus</keyword>
<name>A0A427YRY8_9TREE</name>
<evidence type="ECO:0000313" key="7">
    <source>
        <dbReference type="EMBL" id="RSH93832.1"/>
    </source>
</evidence>
<dbReference type="Proteomes" id="UP000279259">
    <property type="component" value="Unassembled WGS sequence"/>
</dbReference>